<evidence type="ECO:0000313" key="3">
    <source>
        <dbReference type="Proteomes" id="UP000569092"/>
    </source>
</evidence>
<protein>
    <submittedName>
        <fullName evidence="2">Uncharacterized protein</fullName>
    </submittedName>
</protein>
<gene>
    <name evidence="2" type="ORF">HDF10_003719</name>
</gene>
<sequence length="135" mass="14263">MARPVAMVGGVYERVPGSGLYHARYRKDGKLVRKSFKRDRAAAIAWVEKARTLKRDGGADVPTLAKLPIRTAAEVAADKIAAAKEAAKTAEVLLGDLSGSSTRSGAGPTSTRTCATLRSVSSASRRHSALDRRGT</sequence>
<organism evidence="2 3">
    <name type="scientific">Tunturiibacter lichenicola</name>
    <dbReference type="NCBI Taxonomy" id="2051959"/>
    <lineage>
        <taxon>Bacteria</taxon>
        <taxon>Pseudomonadati</taxon>
        <taxon>Acidobacteriota</taxon>
        <taxon>Terriglobia</taxon>
        <taxon>Terriglobales</taxon>
        <taxon>Acidobacteriaceae</taxon>
        <taxon>Tunturiibacter</taxon>
    </lineage>
</organism>
<dbReference type="Proteomes" id="UP000569092">
    <property type="component" value="Unassembled WGS sequence"/>
</dbReference>
<feature type="region of interest" description="Disordered" evidence="1">
    <location>
        <begin position="97"/>
        <end position="135"/>
    </location>
</feature>
<evidence type="ECO:0000256" key="1">
    <source>
        <dbReference type="SAM" id="MobiDB-lite"/>
    </source>
</evidence>
<dbReference type="EMBL" id="JACHDZ010000007">
    <property type="protein sequence ID" value="MBB5345718.1"/>
    <property type="molecule type" value="Genomic_DNA"/>
</dbReference>
<reference evidence="2 3" key="1">
    <citation type="submission" date="2020-08" db="EMBL/GenBank/DDBJ databases">
        <title>Genomic Encyclopedia of Type Strains, Phase IV (KMG-V): Genome sequencing to study the core and pangenomes of soil and plant-associated prokaryotes.</title>
        <authorList>
            <person name="Whitman W."/>
        </authorList>
    </citation>
    <scope>NUCLEOTIDE SEQUENCE [LARGE SCALE GENOMIC DNA]</scope>
    <source>
        <strain evidence="2 3">M8US30</strain>
    </source>
</reference>
<feature type="compositionally biased region" description="Polar residues" evidence="1">
    <location>
        <begin position="98"/>
        <end position="116"/>
    </location>
</feature>
<evidence type="ECO:0000313" key="2">
    <source>
        <dbReference type="EMBL" id="MBB5345718.1"/>
    </source>
</evidence>
<dbReference type="AlphaFoldDB" id="A0A7W8JB35"/>
<proteinExistence type="predicted"/>
<accession>A0A7W8JB35</accession>
<comment type="caution">
    <text evidence="2">The sequence shown here is derived from an EMBL/GenBank/DDBJ whole genome shotgun (WGS) entry which is preliminary data.</text>
</comment>
<name>A0A7W8JB35_9BACT</name>